<dbReference type="InterPro" id="IPR036397">
    <property type="entry name" value="RNaseH_sf"/>
</dbReference>
<gene>
    <name evidence="1" type="ORF">TBRA_LOCUS8643</name>
</gene>
<dbReference type="PANTHER" id="PTHR47326:SF1">
    <property type="entry name" value="HTH PSQ-TYPE DOMAIN-CONTAINING PROTEIN"/>
    <property type="match status" value="1"/>
</dbReference>
<dbReference type="Proteomes" id="UP000479190">
    <property type="component" value="Unassembled WGS sequence"/>
</dbReference>
<reference evidence="1 2" key="1">
    <citation type="submission" date="2020-02" db="EMBL/GenBank/DDBJ databases">
        <authorList>
            <person name="Ferguson B K."/>
        </authorList>
    </citation>
    <scope>NUCLEOTIDE SEQUENCE [LARGE SCALE GENOMIC DNA]</scope>
</reference>
<keyword evidence="2" id="KW-1185">Reference proteome</keyword>
<proteinExistence type="predicted"/>
<sequence length="360" mass="39619">MSVLPHPSNISCIISKQDGAAAHYGRNVRNFLDGEFFDRWIGRRGTIEWPARSPDLTPLDFFLWWYLKGQQGTGIPPYSWLQYSRLWAVRGRCTALTRPEKRRRRRSIRANGIVTTLKPLSCTNFLKKVYVFWRLKIQTLDDGFAKASDVSAKSSEPDGFGTAGQSGGPIFDQCSIDCTGPALTGEHQLSSDVFVNSEGNDYSIVHRGPRIYLGGCTTQKQKEIAPARSSLHPDFNQPRSIAGSQRRHQASDIAGSQRLQAAIGRKQKIVYATRDKSSTPVSASTHPRLRLGCITSQGGCGVGAALSADRAVGEGSRPRCLAESGYCSTDVRHQEEENNCTPIYARSVDANAKNPWTSPA</sequence>
<evidence type="ECO:0000313" key="2">
    <source>
        <dbReference type="Proteomes" id="UP000479190"/>
    </source>
</evidence>
<protein>
    <submittedName>
        <fullName evidence="1">Uncharacterized protein</fullName>
    </submittedName>
</protein>
<evidence type="ECO:0000313" key="1">
    <source>
        <dbReference type="EMBL" id="CAB0036793.1"/>
    </source>
</evidence>
<dbReference type="EMBL" id="CADCXV010000828">
    <property type="protein sequence ID" value="CAB0036793.1"/>
    <property type="molecule type" value="Genomic_DNA"/>
</dbReference>
<feature type="non-terminal residue" evidence="1">
    <location>
        <position position="360"/>
    </location>
</feature>
<organism evidence="1 2">
    <name type="scientific">Trichogramma brassicae</name>
    <dbReference type="NCBI Taxonomy" id="86971"/>
    <lineage>
        <taxon>Eukaryota</taxon>
        <taxon>Metazoa</taxon>
        <taxon>Ecdysozoa</taxon>
        <taxon>Arthropoda</taxon>
        <taxon>Hexapoda</taxon>
        <taxon>Insecta</taxon>
        <taxon>Pterygota</taxon>
        <taxon>Neoptera</taxon>
        <taxon>Endopterygota</taxon>
        <taxon>Hymenoptera</taxon>
        <taxon>Apocrita</taxon>
        <taxon>Proctotrupomorpha</taxon>
        <taxon>Chalcidoidea</taxon>
        <taxon>Trichogrammatidae</taxon>
        <taxon>Trichogramma</taxon>
    </lineage>
</organism>
<name>A0A6H5IH46_9HYME</name>
<dbReference type="PANTHER" id="PTHR47326">
    <property type="entry name" value="TRANSPOSABLE ELEMENT TC3 TRANSPOSASE-LIKE PROTEIN"/>
    <property type="match status" value="1"/>
</dbReference>
<dbReference type="GO" id="GO:0003676">
    <property type="term" value="F:nucleic acid binding"/>
    <property type="evidence" value="ECO:0007669"/>
    <property type="project" value="InterPro"/>
</dbReference>
<dbReference type="OrthoDB" id="7553527at2759"/>
<dbReference type="AlphaFoldDB" id="A0A6H5IH46"/>
<accession>A0A6H5IH46</accession>
<dbReference type="Gene3D" id="3.30.420.10">
    <property type="entry name" value="Ribonuclease H-like superfamily/Ribonuclease H"/>
    <property type="match status" value="1"/>
</dbReference>